<gene>
    <name evidence="4" type="ORF">EDD41_0560</name>
</gene>
<protein>
    <submittedName>
        <fullName evidence="4">TetR family transcriptional regulator</fullName>
    </submittedName>
</protein>
<dbReference type="InterPro" id="IPR009057">
    <property type="entry name" value="Homeodomain-like_sf"/>
</dbReference>
<dbReference type="SUPFAM" id="SSF48498">
    <property type="entry name" value="Tetracyclin repressor-like, C-terminal domain"/>
    <property type="match status" value="1"/>
</dbReference>
<reference evidence="4 5" key="1">
    <citation type="submission" date="2018-11" db="EMBL/GenBank/DDBJ databases">
        <title>Sequencing the genomes of 1000 actinobacteria strains.</title>
        <authorList>
            <person name="Klenk H.-P."/>
        </authorList>
    </citation>
    <scope>NUCLEOTIDE SEQUENCE [LARGE SCALE GENOMIC DNA]</scope>
    <source>
        <strain evidence="4 5">DSM 10546</strain>
    </source>
</reference>
<feature type="domain" description="HTH tetR-type" evidence="3">
    <location>
        <begin position="5"/>
        <end position="65"/>
    </location>
</feature>
<dbReference type="GO" id="GO:0003677">
    <property type="term" value="F:DNA binding"/>
    <property type="evidence" value="ECO:0007669"/>
    <property type="project" value="UniProtKB-UniRule"/>
</dbReference>
<dbReference type="Gene3D" id="1.10.357.10">
    <property type="entry name" value="Tetracycline Repressor, domain 2"/>
    <property type="match status" value="1"/>
</dbReference>
<organism evidence="4 5">
    <name type="scientific">Luteococcus japonicus</name>
    <dbReference type="NCBI Taxonomy" id="33984"/>
    <lineage>
        <taxon>Bacteria</taxon>
        <taxon>Bacillati</taxon>
        <taxon>Actinomycetota</taxon>
        <taxon>Actinomycetes</taxon>
        <taxon>Propionibacteriales</taxon>
        <taxon>Propionibacteriaceae</taxon>
        <taxon>Luteococcus</taxon>
    </lineage>
</organism>
<dbReference type="InterPro" id="IPR036271">
    <property type="entry name" value="Tet_transcr_reg_TetR-rel_C_sf"/>
</dbReference>
<dbReference type="Proteomes" id="UP000275749">
    <property type="component" value="Unassembled WGS sequence"/>
</dbReference>
<feature type="DNA-binding region" description="H-T-H motif" evidence="2">
    <location>
        <begin position="28"/>
        <end position="47"/>
    </location>
</feature>
<dbReference type="SUPFAM" id="SSF46689">
    <property type="entry name" value="Homeodomain-like"/>
    <property type="match status" value="1"/>
</dbReference>
<dbReference type="RefSeq" id="WP_123574870.1">
    <property type="nucleotide sequence ID" value="NZ_RKHG01000001.1"/>
</dbReference>
<dbReference type="PROSITE" id="PS50977">
    <property type="entry name" value="HTH_TETR_2"/>
    <property type="match status" value="1"/>
</dbReference>
<dbReference type="InterPro" id="IPR041583">
    <property type="entry name" value="TetR_C_31"/>
</dbReference>
<accession>A0A3N1ZTD9</accession>
<name>A0A3N1ZTD9_9ACTN</name>
<evidence type="ECO:0000313" key="4">
    <source>
        <dbReference type="EMBL" id="ROR53412.1"/>
    </source>
</evidence>
<evidence type="ECO:0000256" key="2">
    <source>
        <dbReference type="PROSITE-ProRule" id="PRU00335"/>
    </source>
</evidence>
<dbReference type="AlphaFoldDB" id="A0A3N1ZTD9"/>
<keyword evidence="1 2" id="KW-0238">DNA-binding</keyword>
<dbReference type="EMBL" id="RKHG01000001">
    <property type="protein sequence ID" value="ROR53412.1"/>
    <property type="molecule type" value="Genomic_DNA"/>
</dbReference>
<dbReference type="Pfam" id="PF17940">
    <property type="entry name" value="TetR_C_31"/>
    <property type="match status" value="1"/>
</dbReference>
<proteinExistence type="predicted"/>
<evidence type="ECO:0000256" key="1">
    <source>
        <dbReference type="ARBA" id="ARBA00023125"/>
    </source>
</evidence>
<evidence type="ECO:0000259" key="3">
    <source>
        <dbReference type="PROSITE" id="PS50977"/>
    </source>
</evidence>
<dbReference type="InterPro" id="IPR001647">
    <property type="entry name" value="HTH_TetR"/>
</dbReference>
<comment type="caution">
    <text evidence="4">The sequence shown here is derived from an EMBL/GenBank/DDBJ whole genome shotgun (WGS) entry which is preliminary data.</text>
</comment>
<sequence>MVANPDRRATVCDAALHILGSEGPRSMTHRAVDREAGLPLGTTSNYFPTRSALFAGMTQRLFETLTPDPARLEQLATLPAHDAGPEYIAYIVERLLTQPNLGRAWFELRLEAHRSPEIAALVTPVLQEGFAQDITFHQERGLPGDTETVRTLHHLVDGILFDALTTPTRPDADPVELARRASQALLSP</sequence>
<evidence type="ECO:0000313" key="5">
    <source>
        <dbReference type="Proteomes" id="UP000275749"/>
    </source>
</evidence>